<dbReference type="RefSeq" id="WP_307409467.1">
    <property type="nucleotide sequence ID" value="NZ_JAUSTW010000005.1"/>
</dbReference>
<dbReference type="Proteomes" id="UP001224122">
    <property type="component" value="Unassembled WGS sequence"/>
</dbReference>
<protein>
    <submittedName>
        <fullName evidence="1">Uncharacterized protein</fullName>
    </submittedName>
</protein>
<comment type="caution">
    <text evidence="1">The sequence shown here is derived from an EMBL/GenBank/DDBJ whole genome shotgun (WGS) entry which is preliminary data.</text>
</comment>
<evidence type="ECO:0000313" key="1">
    <source>
        <dbReference type="EMBL" id="MDQ0200017.1"/>
    </source>
</evidence>
<accession>A0ABT9XWS2</accession>
<name>A0ABT9XWS2_9BACI</name>
<evidence type="ECO:0000313" key="2">
    <source>
        <dbReference type="Proteomes" id="UP001224122"/>
    </source>
</evidence>
<keyword evidence="2" id="KW-1185">Reference proteome</keyword>
<organism evidence="1 2">
    <name type="scientific">Neobacillus ginsengisoli</name>
    <dbReference type="NCBI Taxonomy" id="904295"/>
    <lineage>
        <taxon>Bacteria</taxon>
        <taxon>Bacillati</taxon>
        <taxon>Bacillota</taxon>
        <taxon>Bacilli</taxon>
        <taxon>Bacillales</taxon>
        <taxon>Bacillaceae</taxon>
        <taxon>Neobacillus</taxon>
    </lineage>
</organism>
<sequence length="59" mass="7013">MLSLQQEYIFSTIVSEKNQEDDFVVEFFSCKTSKRNECQPIKVTHNFDELIDFFEALDD</sequence>
<dbReference type="EMBL" id="JAUSTW010000005">
    <property type="protein sequence ID" value="MDQ0200017.1"/>
    <property type="molecule type" value="Genomic_DNA"/>
</dbReference>
<gene>
    <name evidence="1" type="ORF">J2S10_003200</name>
</gene>
<proteinExistence type="predicted"/>
<reference evidence="1 2" key="1">
    <citation type="submission" date="2023-07" db="EMBL/GenBank/DDBJ databases">
        <title>Genomic Encyclopedia of Type Strains, Phase IV (KMG-IV): sequencing the most valuable type-strain genomes for metagenomic binning, comparative biology and taxonomic classification.</title>
        <authorList>
            <person name="Goeker M."/>
        </authorList>
    </citation>
    <scope>NUCLEOTIDE SEQUENCE [LARGE SCALE GENOMIC DNA]</scope>
    <source>
        <strain evidence="1 2">DSM 27594</strain>
    </source>
</reference>